<organism evidence="1 2">
    <name type="scientific">Candidatus Argoarchaeum ethanivorans</name>
    <dbReference type="NCBI Taxonomy" id="2608793"/>
    <lineage>
        <taxon>Archaea</taxon>
        <taxon>Methanobacteriati</taxon>
        <taxon>Methanobacteriota</taxon>
        <taxon>Stenosarchaea group</taxon>
        <taxon>Methanomicrobia</taxon>
        <taxon>Methanosarcinales</taxon>
        <taxon>Methanosarcinales incertae sedis</taxon>
        <taxon>GOM Arc I cluster</taxon>
        <taxon>Candidatus Argoarchaeum</taxon>
    </lineage>
</organism>
<dbReference type="Gene3D" id="3.50.50.60">
    <property type="entry name" value="FAD/NAD(P)-binding domain"/>
    <property type="match status" value="1"/>
</dbReference>
<dbReference type="PANTHER" id="PTHR42685:SF18">
    <property type="entry name" value="DIGERANYLGERANYLGLYCEROPHOSPHOLIPID REDUCTASE"/>
    <property type="match status" value="1"/>
</dbReference>
<dbReference type="SUPFAM" id="SSF51905">
    <property type="entry name" value="FAD/NAD(P)-binding domain"/>
    <property type="match status" value="1"/>
</dbReference>
<evidence type="ECO:0000313" key="1">
    <source>
        <dbReference type="EMBL" id="CAD6490190.1"/>
    </source>
</evidence>
<dbReference type="InterPro" id="IPR011777">
    <property type="entry name" value="Geranylgeranyl_Rdtase_fam"/>
</dbReference>
<dbReference type="InterPro" id="IPR050407">
    <property type="entry name" value="Geranylgeranyl_reductase"/>
</dbReference>
<comment type="caution">
    <text evidence="1">The sequence shown here is derived from an EMBL/GenBank/DDBJ whole genome shotgun (WGS) entry which is preliminary data.</text>
</comment>
<name>A0A811T237_9EURY</name>
<dbReference type="AlphaFoldDB" id="A0A811T237"/>
<keyword evidence="1" id="KW-0560">Oxidoreductase</keyword>
<dbReference type="EMBL" id="CAJHIN010000001">
    <property type="protein sequence ID" value="CAD6490190.1"/>
    <property type="molecule type" value="Genomic_DNA"/>
</dbReference>
<dbReference type="PANTHER" id="PTHR42685">
    <property type="entry name" value="GERANYLGERANYL DIPHOSPHATE REDUCTASE"/>
    <property type="match status" value="1"/>
</dbReference>
<protein>
    <submittedName>
        <fullName evidence="1">Digeranylgeranylglycerophospholipid reductase</fullName>
        <ecNumber evidence="1">1.3.7.11</ecNumber>
    </submittedName>
</protein>
<dbReference type="Proteomes" id="UP000606624">
    <property type="component" value="Unassembled WGS sequence"/>
</dbReference>
<reference evidence="1" key="1">
    <citation type="submission" date="2020-10" db="EMBL/GenBank/DDBJ databases">
        <authorList>
            <person name="Hahn C.J."/>
            <person name="Laso-Perez R."/>
            <person name="Vulcano F."/>
            <person name="Vaziourakis K.-M."/>
            <person name="Stokke R."/>
            <person name="Steen I.H."/>
            <person name="Teske A."/>
            <person name="Boetius A."/>
            <person name="Liebeke M."/>
            <person name="Amann R."/>
            <person name="Knittel K."/>
        </authorList>
    </citation>
    <scope>NUCLEOTIDE SEQUENCE</scope>
    <source>
        <strain evidence="1">Gfbio:e3339647-f889-4370-9287-4fb5cb688e4c:AG392E03_GoMArc1</strain>
    </source>
</reference>
<dbReference type="EC" id="1.3.7.11" evidence="1"/>
<dbReference type="GO" id="GO:0016628">
    <property type="term" value="F:oxidoreductase activity, acting on the CH-CH group of donors, NAD or NADP as acceptor"/>
    <property type="evidence" value="ECO:0007669"/>
    <property type="project" value="InterPro"/>
</dbReference>
<dbReference type="NCBIfam" id="TIGR02032">
    <property type="entry name" value="GG-red-SF"/>
    <property type="match status" value="1"/>
</dbReference>
<dbReference type="InterPro" id="IPR036188">
    <property type="entry name" value="FAD/NAD-bd_sf"/>
</dbReference>
<evidence type="ECO:0000313" key="2">
    <source>
        <dbReference type="Proteomes" id="UP000606624"/>
    </source>
</evidence>
<accession>A0A811T237</accession>
<gene>
    <name evidence="1" type="ORF">KFBDDELM_00068</name>
</gene>
<dbReference type="PRINTS" id="PR00420">
    <property type="entry name" value="RNGMNOXGNASE"/>
</dbReference>
<proteinExistence type="predicted"/>
<sequence>MYDLIIIGGGPSGSAAGRIAGKNRLKTLLIEKEIFPRYKPCGGGLSEQAMSHLDFKIPKAIIERDIFGARVHFRGRVVEQHKDYRIAVLTRRSVLDNFLLEKAKETGIQIKMGEKIIDYRENNDYVEVFTNDNMYDSKFVIIAEGSHGKLKYKIRRKDKKNEYAISIVAEIEEDTKAIDKYTHNAIDLHFGYFKHGYGWIFPHEKYFSVGICGLAKSLPHPKKKMLDFLSENNFISNCKLHSHIIPAGGIKRRTTSPRVILSGDSAGFVDSFYGEGIAYAIRSGQIAVEVISEIILNNKDLKTLKNYEVICKSEFIDNLKYSLILSKLIHSYPSIFLKIFTNDEVINKYLEVFSMKISYKNYIKWLIPRMPKFLLKS</sequence>
<dbReference type="Pfam" id="PF12831">
    <property type="entry name" value="FAD_oxidored"/>
    <property type="match status" value="1"/>
</dbReference>